<name>A0A0G4HXP6_9ALVE</name>
<dbReference type="VEuPathDB" id="CryptoDB:Cvel_33220"/>
<organism evidence="2">
    <name type="scientific">Chromera velia CCMP2878</name>
    <dbReference type="NCBI Taxonomy" id="1169474"/>
    <lineage>
        <taxon>Eukaryota</taxon>
        <taxon>Sar</taxon>
        <taxon>Alveolata</taxon>
        <taxon>Colpodellida</taxon>
        <taxon>Chromeraceae</taxon>
        <taxon>Chromera</taxon>
    </lineage>
</organism>
<sequence length="343" mass="37152">MRGFGTTREYCTGIPVPVQSPSTSLLKSPFISLLKESSSVSASTDANCTRAPIRSPSTSLPKECSSIPASAVANCTQALARSPPTSLLKECSSAFSPTDANCTPAPVRSPFTPPPKECPSVSAPTDANCTPAAGEPQSPSTSFTQESPSVFSHLEGSSVLLPAKDAPISSSSSLAPASSVSLTARDSSEVERREKNTEWGRQFVAIGKKATYGSLMAIQMLEGVKKASKGQKRAFVREGGMAILADYISCNGLLRRMQESQREKLDKEELDRRLTMLMEATLETLLNLLDKEVTQSIKRREDQDLEAALRTIATRSYIPVFQKLQAQYIYSLYYEEIDCLDSD</sequence>
<feature type="compositionally biased region" description="Polar residues" evidence="1">
    <location>
        <begin position="137"/>
        <end position="148"/>
    </location>
</feature>
<gene>
    <name evidence="2" type="ORF">Cvel_33220</name>
</gene>
<accession>A0A0G4HXP6</accession>
<dbReference type="EMBL" id="CDMZ01004286">
    <property type="protein sequence ID" value="CEM49281.1"/>
    <property type="molecule type" value="Genomic_DNA"/>
</dbReference>
<protein>
    <submittedName>
        <fullName evidence="2">Uncharacterized protein</fullName>
    </submittedName>
</protein>
<feature type="compositionally biased region" description="Low complexity" evidence="1">
    <location>
        <begin position="169"/>
        <end position="182"/>
    </location>
</feature>
<evidence type="ECO:0000256" key="1">
    <source>
        <dbReference type="SAM" id="MobiDB-lite"/>
    </source>
</evidence>
<dbReference type="AlphaFoldDB" id="A0A0G4HXP6"/>
<feature type="region of interest" description="Disordered" evidence="1">
    <location>
        <begin position="98"/>
        <end position="148"/>
    </location>
</feature>
<reference evidence="2" key="1">
    <citation type="submission" date="2014-11" db="EMBL/GenBank/DDBJ databases">
        <authorList>
            <person name="Otto D Thomas"/>
            <person name="Naeem Raeece"/>
        </authorList>
    </citation>
    <scope>NUCLEOTIDE SEQUENCE</scope>
</reference>
<evidence type="ECO:0000313" key="2">
    <source>
        <dbReference type="EMBL" id="CEM49281.1"/>
    </source>
</evidence>
<proteinExistence type="predicted"/>
<feature type="region of interest" description="Disordered" evidence="1">
    <location>
        <begin position="169"/>
        <end position="194"/>
    </location>
</feature>